<evidence type="ECO:0000313" key="9">
    <source>
        <dbReference type="EMBL" id="NIK74020.1"/>
    </source>
</evidence>
<dbReference type="Gene3D" id="1.20.5.1030">
    <property type="entry name" value="Preprotein translocase secy subunit"/>
    <property type="match status" value="1"/>
</dbReference>
<dbReference type="NCBIfam" id="TIGR00964">
    <property type="entry name" value="secE_bact"/>
    <property type="match status" value="1"/>
</dbReference>
<evidence type="ECO:0000256" key="3">
    <source>
        <dbReference type="ARBA" id="ARBA00022692"/>
    </source>
</evidence>
<feature type="transmembrane region" description="Helical" evidence="8">
    <location>
        <begin position="44"/>
        <end position="65"/>
    </location>
</feature>
<keyword evidence="3 8" id="KW-0812">Transmembrane</keyword>
<keyword evidence="2" id="KW-0813">Transport</keyword>
<keyword evidence="5 8" id="KW-1133">Transmembrane helix</keyword>
<evidence type="ECO:0000256" key="8">
    <source>
        <dbReference type="SAM" id="Phobius"/>
    </source>
</evidence>
<dbReference type="RefSeq" id="WP_166919295.1">
    <property type="nucleotide sequence ID" value="NZ_JAASRN010000002.1"/>
</dbReference>
<dbReference type="AlphaFoldDB" id="A0A846MRN7"/>
<dbReference type="EMBL" id="JAASRN010000002">
    <property type="protein sequence ID" value="NIK74020.1"/>
    <property type="molecule type" value="Genomic_DNA"/>
</dbReference>
<keyword evidence="6" id="KW-0811">Translocation</keyword>
<proteinExistence type="predicted"/>
<dbReference type="GO" id="GO:0006605">
    <property type="term" value="P:protein targeting"/>
    <property type="evidence" value="ECO:0007669"/>
    <property type="project" value="InterPro"/>
</dbReference>
<comment type="subcellular location">
    <subcellularLocation>
        <location evidence="1">Membrane</location>
    </subcellularLocation>
</comment>
<dbReference type="Proteomes" id="UP000537126">
    <property type="component" value="Unassembled WGS sequence"/>
</dbReference>
<evidence type="ECO:0000256" key="6">
    <source>
        <dbReference type="ARBA" id="ARBA00023010"/>
    </source>
</evidence>
<dbReference type="Pfam" id="PF00584">
    <property type="entry name" value="SecE"/>
    <property type="match status" value="1"/>
</dbReference>
<reference evidence="9 10" key="1">
    <citation type="submission" date="2020-03" db="EMBL/GenBank/DDBJ databases">
        <title>Genomic Encyclopedia of Type Strains, Phase IV (KMG-IV): sequencing the most valuable type-strain genomes for metagenomic binning, comparative biology and taxonomic classification.</title>
        <authorList>
            <person name="Goeker M."/>
        </authorList>
    </citation>
    <scope>NUCLEOTIDE SEQUENCE [LARGE SCALE GENOMIC DNA]</scope>
    <source>
        <strain evidence="9 10">DSM 5718</strain>
    </source>
</reference>
<keyword evidence="7 8" id="KW-0472">Membrane</keyword>
<evidence type="ECO:0000256" key="5">
    <source>
        <dbReference type="ARBA" id="ARBA00022989"/>
    </source>
</evidence>
<organism evidence="9 10">
    <name type="scientific">Thermonema lapsum</name>
    <dbReference type="NCBI Taxonomy" id="28195"/>
    <lineage>
        <taxon>Bacteria</taxon>
        <taxon>Pseudomonadati</taxon>
        <taxon>Bacteroidota</taxon>
        <taxon>Cytophagia</taxon>
        <taxon>Cytophagales</taxon>
        <taxon>Thermonemataceae</taxon>
        <taxon>Thermonema</taxon>
    </lineage>
</organism>
<dbReference type="InterPro" id="IPR038379">
    <property type="entry name" value="SecE_sf"/>
</dbReference>
<name>A0A846MRN7_9BACT</name>
<evidence type="ECO:0000256" key="7">
    <source>
        <dbReference type="ARBA" id="ARBA00023136"/>
    </source>
</evidence>
<evidence type="ECO:0000313" key="10">
    <source>
        <dbReference type="Proteomes" id="UP000537126"/>
    </source>
</evidence>
<evidence type="ECO:0000256" key="4">
    <source>
        <dbReference type="ARBA" id="ARBA00022927"/>
    </source>
</evidence>
<gene>
    <name evidence="9" type="ORF">FHS56_001533</name>
</gene>
<dbReference type="GO" id="GO:0009306">
    <property type="term" value="P:protein secretion"/>
    <property type="evidence" value="ECO:0007669"/>
    <property type="project" value="InterPro"/>
</dbReference>
<dbReference type="InterPro" id="IPR005807">
    <property type="entry name" value="SecE_bac"/>
</dbReference>
<dbReference type="GO" id="GO:0016020">
    <property type="term" value="C:membrane"/>
    <property type="evidence" value="ECO:0007669"/>
    <property type="project" value="UniProtKB-SubCell"/>
</dbReference>
<keyword evidence="10" id="KW-1185">Reference proteome</keyword>
<dbReference type="GO" id="GO:0006886">
    <property type="term" value="P:intracellular protein transport"/>
    <property type="evidence" value="ECO:0007669"/>
    <property type="project" value="InterPro"/>
</dbReference>
<sequence>MSSVTQENDKKGLWGGLVHYVRESYHELTTKVTWPKGKTLWRDAMIVLFASLLFALLIGAMDFIFKTALTFFYEQI</sequence>
<accession>A0A846MRN7</accession>
<keyword evidence="4" id="KW-0653">Protein transport</keyword>
<protein>
    <submittedName>
        <fullName evidence="9">Preprotein translocase subunit SecE</fullName>
    </submittedName>
</protein>
<dbReference type="GO" id="GO:0008320">
    <property type="term" value="F:protein transmembrane transporter activity"/>
    <property type="evidence" value="ECO:0007669"/>
    <property type="project" value="InterPro"/>
</dbReference>
<evidence type="ECO:0000256" key="2">
    <source>
        <dbReference type="ARBA" id="ARBA00022448"/>
    </source>
</evidence>
<evidence type="ECO:0000256" key="1">
    <source>
        <dbReference type="ARBA" id="ARBA00004370"/>
    </source>
</evidence>
<comment type="caution">
    <text evidence="9">The sequence shown here is derived from an EMBL/GenBank/DDBJ whole genome shotgun (WGS) entry which is preliminary data.</text>
</comment>
<dbReference type="InterPro" id="IPR001901">
    <property type="entry name" value="Translocase_SecE/Sec61-g"/>
</dbReference>